<reference evidence="2 3" key="1">
    <citation type="journal article" date="2018" name="Mol. Biol. Evol.">
        <title>Broad Genomic Sampling Reveals a Smut Pathogenic Ancestry of the Fungal Clade Ustilaginomycotina.</title>
        <authorList>
            <person name="Kijpornyongpan T."/>
            <person name="Mondo S.J."/>
            <person name="Barry K."/>
            <person name="Sandor L."/>
            <person name="Lee J."/>
            <person name="Lipzen A."/>
            <person name="Pangilinan J."/>
            <person name="LaButti K."/>
            <person name="Hainaut M."/>
            <person name="Henrissat B."/>
            <person name="Grigoriev I.V."/>
            <person name="Spatafora J.W."/>
            <person name="Aime M.C."/>
        </authorList>
    </citation>
    <scope>NUCLEOTIDE SEQUENCE [LARGE SCALE GENOMIC DNA]</scope>
    <source>
        <strain evidence="2 3">MCA 4186</strain>
    </source>
</reference>
<feature type="region of interest" description="Disordered" evidence="1">
    <location>
        <begin position="157"/>
        <end position="239"/>
    </location>
</feature>
<evidence type="ECO:0000256" key="1">
    <source>
        <dbReference type="SAM" id="MobiDB-lite"/>
    </source>
</evidence>
<accession>A0A316Z3Q9</accession>
<keyword evidence="3" id="KW-1185">Reference proteome</keyword>
<feature type="region of interest" description="Disordered" evidence="1">
    <location>
        <begin position="1"/>
        <end position="34"/>
    </location>
</feature>
<dbReference type="Proteomes" id="UP000245946">
    <property type="component" value="Unassembled WGS sequence"/>
</dbReference>
<proteinExistence type="predicted"/>
<feature type="region of interest" description="Disordered" evidence="1">
    <location>
        <begin position="323"/>
        <end position="350"/>
    </location>
</feature>
<feature type="region of interest" description="Disordered" evidence="1">
    <location>
        <begin position="278"/>
        <end position="298"/>
    </location>
</feature>
<gene>
    <name evidence="2" type="ORF">FA09DRAFT_340917</name>
</gene>
<evidence type="ECO:0000313" key="3">
    <source>
        <dbReference type="Proteomes" id="UP000245946"/>
    </source>
</evidence>
<organism evidence="2 3">
    <name type="scientific">Tilletiopsis washingtonensis</name>
    <dbReference type="NCBI Taxonomy" id="58919"/>
    <lineage>
        <taxon>Eukaryota</taxon>
        <taxon>Fungi</taxon>
        <taxon>Dikarya</taxon>
        <taxon>Basidiomycota</taxon>
        <taxon>Ustilaginomycotina</taxon>
        <taxon>Exobasidiomycetes</taxon>
        <taxon>Entylomatales</taxon>
        <taxon>Entylomatales incertae sedis</taxon>
        <taxon>Tilletiopsis</taxon>
    </lineage>
</organism>
<dbReference type="GeneID" id="37271920"/>
<dbReference type="RefSeq" id="XP_025595867.1">
    <property type="nucleotide sequence ID" value="XM_025744376.1"/>
</dbReference>
<dbReference type="AlphaFoldDB" id="A0A316Z3Q9"/>
<evidence type="ECO:0000313" key="2">
    <source>
        <dbReference type="EMBL" id="PWN95588.1"/>
    </source>
</evidence>
<name>A0A316Z3Q9_9BASI</name>
<sequence>MTAPSCADVPVRRRALSPGSGTRSPPAQGSPHDLHSVISLNARAPFSVTAPYLNHGAVFGPPKFNGRAVHPSVDPHTTGHGMYATDDIIDGRAVHPSQSLISQSKVQKSEPAIYGGQEYATMQPYEGRDEPYTTQPYIEGRDEYVVIQPYEGRDVQESLELPVRRDGDASFLQPDRRQEPSTGGNDDGPNHRRRQEQSPLRREDDNAPVLNGRQEHTHPIGGHVPRRRQEYSTQPAINGRDEVYYIQPATERRDEVYYIQPATERRDEFYSTQPYVEGRADLPKRPPYGRSDASEQPASGRYMDISHLALPRQEYSTQPYIEGRSGLSKRPVTGRPGLSTRPSRGGRYTGASFSQMALPRQEYTPQPFDGRDYSTEAVINGRDYNTEPVINGRSLLSPEGELNLRDLIYSRDLDSEVYAARSPLSTRIGARELADGPTLYIIGQHEPEDAHVARRSQGHEARGGTLHTITRAPGTEYQHVLN</sequence>
<feature type="compositionally biased region" description="Basic and acidic residues" evidence="1">
    <location>
        <begin position="157"/>
        <end position="179"/>
    </location>
</feature>
<dbReference type="EMBL" id="KZ819303">
    <property type="protein sequence ID" value="PWN95588.1"/>
    <property type="molecule type" value="Genomic_DNA"/>
</dbReference>
<protein>
    <submittedName>
        <fullName evidence="2">Uncharacterized protein</fullName>
    </submittedName>
</protein>
<feature type="compositionally biased region" description="Basic and acidic residues" evidence="1">
    <location>
        <begin position="195"/>
        <end position="205"/>
    </location>
</feature>